<name>A0A1B8TWM6_9FLAO</name>
<dbReference type="RefSeq" id="WP_065318881.1">
    <property type="nucleotide sequence ID" value="NZ_CP017477.1"/>
</dbReference>
<sequence>MKQITKVFTPIILSFLLFFCSNPELKKDHKTNDTEIKSFQKNPEFNNYWYSGKAEITSYKLSQIRYGEIHEGTAVNIFVTEDFLPEKQVKADKANKNNVLILKLNSTKNFTTGIYPYSLMTSTFSPIDINKNAIKISFSSQEWCGNTFVQLNNREAYQIQFYSYFESNADKKINLKKHILENELWNQLRISPKNLPVGEIQIIPSFEFLGLHHKEFKAFSAIASLEEQGAFLIYTINYPKLDRTLSIKVTKDFPNTIESWEETFSSRGKILTTKAEKITTIQSAYWSKNGVADIKERKELGLN</sequence>
<keyword evidence="2" id="KW-1185">Reference proteome</keyword>
<dbReference type="STRING" id="1774273.LPB03_05555"/>
<dbReference type="AlphaFoldDB" id="A0A1B8TWM6"/>
<comment type="caution">
    <text evidence="1">The sequence shown here is derived from an EMBL/GenBank/DDBJ whole genome shotgun (WGS) entry which is preliminary data.</text>
</comment>
<accession>A0A1B8TWM6</accession>
<dbReference type="EMBL" id="LSFM01000022">
    <property type="protein sequence ID" value="OBY64131.1"/>
    <property type="molecule type" value="Genomic_DNA"/>
</dbReference>
<dbReference type="KEGG" id="pob:LPB03_05555"/>
<evidence type="ECO:0000313" key="1">
    <source>
        <dbReference type="EMBL" id="OBY64131.1"/>
    </source>
</evidence>
<gene>
    <name evidence="1" type="ORF">LPB3_06940</name>
</gene>
<evidence type="ECO:0000313" key="2">
    <source>
        <dbReference type="Proteomes" id="UP000092584"/>
    </source>
</evidence>
<organism evidence="1 2">
    <name type="scientific">Polaribacter vadi</name>
    <dbReference type="NCBI Taxonomy" id="1774273"/>
    <lineage>
        <taxon>Bacteria</taxon>
        <taxon>Pseudomonadati</taxon>
        <taxon>Bacteroidota</taxon>
        <taxon>Flavobacteriia</taxon>
        <taxon>Flavobacteriales</taxon>
        <taxon>Flavobacteriaceae</taxon>
    </lineage>
</organism>
<protein>
    <submittedName>
        <fullName evidence="1">Septum formation inhibitor Maf</fullName>
    </submittedName>
</protein>
<proteinExistence type="predicted"/>
<dbReference type="Proteomes" id="UP000092584">
    <property type="component" value="Unassembled WGS sequence"/>
</dbReference>
<reference evidence="2" key="1">
    <citation type="submission" date="2016-02" db="EMBL/GenBank/DDBJ databases">
        <authorList>
            <person name="Shin S.-K."/>
            <person name="Yi H."/>
            <person name="Kim E."/>
        </authorList>
    </citation>
    <scope>NUCLEOTIDE SEQUENCE [LARGE SCALE GENOMIC DNA]</scope>
    <source>
        <strain evidence="2">LPB0003</strain>
    </source>
</reference>
<dbReference type="OrthoDB" id="5496093at2"/>